<keyword evidence="10 22" id="KW-0418">Kinase</keyword>
<dbReference type="SUPFAM" id="SSF52172">
    <property type="entry name" value="CheY-like"/>
    <property type="match status" value="3"/>
</dbReference>
<dbReference type="Gene3D" id="3.40.50.2300">
    <property type="match status" value="2"/>
</dbReference>
<gene>
    <name evidence="22" type="ORF">KFL_003310060</name>
</gene>
<dbReference type="OMA" id="CNHGMIF"/>
<evidence type="ECO:0000259" key="20">
    <source>
        <dbReference type="PROSITE" id="PS50110"/>
    </source>
</evidence>
<organism evidence="22 23">
    <name type="scientific">Klebsormidium nitens</name>
    <name type="common">Green alga</name>
    <name type="synonym">Ulothrix nitens</name>
    <dbReference type="NCBI Taxonomy" id="105231"/>
    <lineage>
        <taxon>Eukaryota</taxon>
        <taxon>Viridiplantae</taxon>
        <taxon>Streptophyta</taxon>
        <taxon>Klebsormidiophyceae</taxon>
        <taxon>Klebsormidiales</taxon>
        <taxon>Klebsormidiaceae</taxon>
        <taxon>Klebsormidium</taxon>
    </lineage>
</organism>
<dbReference type="SMART" id="SM00388">
    <property type="entry name" value="HisKA"/>
    <property type="match status" value="1"/>
</dbReference>
<evidence type="ECO:0000256" key="12">
    <source>
        <dbReference type="ARBA" id="ARBA00022989"/>
    </source>
</evidence>
<dbReference type="GO" id="GO:0000155">
    <property type="term" value="F:phosphorelay sensor kinase activity"/>
    <property type="evidence" value="ECO:0007669"/>
    <property type="project" value="InterPro"/>
</dbReference>
<dbReference type="InterPro" id="IPR011006">
    <property type="entry name" value="CheY-like_superfamily"/>
</dbReference>
<comment type="caution">
    <text evidence="15">Lacks conserved residue(s) required for the propagation of feature annotation.</text>
</comment>
<evidence type="ECO:0000313" key="22">
    <source>
        <dbReference type="EMBL" id="GAQ87094.1"/>
    </source>
</evidence>
<comment type="similarity">
    <text evidence="3">Belongs to the ethylene receptor family.</text>
</comment>
<keyword evidence="14 18" id="KW-0472">Membrane</keyword>
<feature type="compositionally biased region" description="Basic and acidic residues" evidence="17">
    <location>
        <begin position="1037"/>
        <end position="1067"/>
    </location>
</feature>
<dbReference type="EMBL" id="DF237280">
    <property type="protein sequence ID" value="GAQ87094.1"/>
    <property type="molecule type" value="Genomic_DNA"/>
</dbReference>
<dbReference type="SMART" id="SM00448">
    <property type="entry name" value="REC"/>
    <property type="match status" value="1"/>
</dbReference>
<feature type="compositionally biased region" description="Low complexity" evidence="17">
    <location>
        <begin position="1083"/>
        <end position="1093"/>
    </location>
</feature>
<feature type="compositionally biased region" description="Low complexity" evidence="17">
    <location>
        <begin position="576"/>
        <end position="589"/>
    </location>
</feature>
<evidence type="ECO:0000256" key="3">
    <source>
        <dbReference type="ARBA" id="ARBA00009842"/>
    </source>
</evidence>
<evidence type="ECO:0000256" key="18">
    <source>
        <dbReference type="SAM" id="Phobius"/>
    </source>
</evidence>
<dbReference type="InterPro" id="IPR005467">
    <property type="entry name" value="His_kinase_dom"/>
</dbReference>
<evidence type="ECO:0000256" key="16">
    <source>
        <dbReference type="SAM" id="Coils"/>
    </source>
</evidence>
<evidence type="ECO:0000256" key="8">
    <source>
        <dbReference type="ARBA" id="ARBA00022741"/>
    </source>
</evidence>
<keyword evidence="9" id="KW-0936">Ethylene signaling pathway</keyword>
<feature type="compositionally biased region" description="Polar residues" evidence="17">
    <location>
        <begin position="595"/>
        <end position="615"/>
    </location>
</feature>
<feature type="transmembrane region" description="Helical" evidence="18">
    <location>
        <begin position="12"/>
        <end position="32"/>
    </location>
</feature>
<evidence type="ECO:0000256" key="7">
    <source>
        <dbReference type="ARBA" id="ARBA00022692"/>
    </source>
</evidence>
<sequence length="1326" mass="146884">MKRSRLRGKTFRAWLNAAMYIYLVCGLSWVAYNCPAMYISEKNAELEVLSYKCKNRASVLHTEMLANRNSVQVFIGFVTSVPNIGKEVFERFAMATSDARPLIVGVAWIEIVKHEDRAAKEVELEHTFMELDYTGSVEYLTADKPRGVAEEYGVVIYSVMPELFRKVVRPGLDVFPLASRRPFLDVSRRTGQAVHTGPLDYLKREKGMEGGNGHGFTAYMPWYNSTSEEDLSPEQRWKACRGWLAAVFDIEAIARKVLLNFAAEKHILMRLYDATPGTTPEKGLIYDPPESPLPDDNHDQEYGYVQPFECGRRTYEVRCWDPTFSRWRLIKTVLEWSVFRVLVFLLLGYVARLTGKRLKEVERDFERIACLNEELKEAKVVAEAGVRSRSSFIATMSHEIRTPLNGLLGMQSLLLTTELTPLQLDYVNTGQASGSALLSLINDILDFSKIDAGKMEIETIPYDFRAAVDDVLSLFQDKSREKHVELASLVQDAVPERVTGDPQRLRQVLMNLVSNAVKFTETGSIFVCAQVGTFSLSTLSSTEPSPGGSLRTPEFSPKPPTPTTPLFSTLRRRFRSSSASSSTSEPQPFDEALLTPSTAQSSPITKSASSSGLMHWSSAKNTPQIQSASDLLIPSMLEEDCGEADPRVLQRFKQAHSGAQPGEKIRLLLSVEDTGIGIREEAKPRLFEPFGQAESSTSRQFGGTGIGLPISQRLVELMGGTMGVTSEPGRGSTFIFDIEVGVDTPPPPEMASASPRVSQQFPELHDLHVIVLEPSPLRQEIIACCLRRLGLFPVCCETIEEALDQLPRPADVTPPRTHVILVNVRAHGGQLARDLLAHPARKAAKAPVVGLSTGMDSAEEKRELARGFAGLLQSPLRPATVAVCLSGLVNKRAPTRVRAVSEEAPAVWLQGKKVLVVDDTLVNRKVASRMLQVFKCEAVGVGGGAQALDKLQEFGFGAFDMVLMDVQMPGMDGYETTRRIRRLEHEFWAARNAPSNTAAPDDVTPPAETDSFSTDLPSIAEARGQGDPWPGAAPRGSDIESHSSAELDADVSGRRDSDASLRRESEASKSAPSPRLARDSFRSSGSSSSSSSGELIIAGGNSFDSDEGRLKLPVLRTSDGRRGPTGEGQERTLWVEGRQIGARLPIIALTADVLAGTREQCMEAGMDGYLSKPLDQKLLKDVLNKCPQAASAAFEDTWQKLDIASNEQESATFLDMPSASDSMRRQRRSDRQNSLQALKRDFDELAARAHERIRRDEERLREQRNELEQRQQENVRGTNECIVCCEEWSDTVVRHRFECGHAVTRGDCCKVWLAKQEEPQKRQRYR</sequence>
<dbReference type="GO" id="GO:0009873">
    <property type="term" value="P:ethylene-activated signaling pathway"/>
    <property type="evidence" value="ECO:0007669"/>
    <property type="project" value="UniProtKB-KW"/>
</dbReference>
<dbReference type="STRING" id="105231.A0A1Y1I7Y9"/>
<dbReference type="Pfam" id="PF00512">
    <property type="entry name" value="HisKA"/>
    <property type="match status" value="1"/>
</dbReference>
<evidence type="ECO:0000256" key="4">
    <source>
        <dbReference type="ARBA" id="ARBA00012438"/>
    </source>
</evidence>
<evidence type="ECO:0000256" key="14">
    <source>
        <dbReference type="ARBA" id="ARBA00023136"/>
    </source>
</evidence>
<dbReference type="InterPro" id="IPR003594">
    <property type="entry name" value="HATPase_dom"/>
</dbReference>
<evidence type="ECO:0000256" key="9">
    <source>
        <dbReference type="ARBA" id="ARBA00022745"/>
    </source>
</evidence>
<dbReference type="PROSITE" id="PS50839">
    <property type="entry name" value="CHASE"/>
    <property type="match status" value="1"/>
</dbReference>
<feature type="modified residue" description="4-aspartylphosphate" evidence="15">
    <location>
        <position position="965"/>
    </location>
</feature>
<dbReference type="CDD" id="cd00082">
    <property type="entry name" value="HisKA"/>
    <property type="match status" value="1"/>
</dbReference>
<feature type="region of interest" description="Disordered" evidence="17">
    <location>
        <begin position="1214"/>
        <end position="1233"/>
    </location>
</feature>
<dbReference type="Gene3D" id="3.30.565.10">
    <property type="entry name" value="Histidine kinase-like ATPase, C-terminal domain"/>
    <property type="match status" value="1"/>
</dbReference>
<feature type="domain" description="Histidine kinase" evidence="19">
    <location>
        <begin position="395"/>
        <end position="742"/>
    </location>
</feature>
<feature type="domain" description="Response regulatory" evidence="20">
    <location>
        <begin position="913"/>
        <end position="1187"/>
    </location>
</feature>
<evidence type="ECO:0000259" key="19">
    <source>
        <dbReference type="PROSITE" id="PS50109"/>
    </source>
</evidence>
<evidence type="ECO:0000313" key="23">
    <source>
        <dbReference type="Proteomes" id="UP000054558"/>
    </source>
</evidence>
<keyword evidence="5 15" id="KW-0597">Phosphoprotein</keyword>
<keyword evidence="12 18" id="KW-1133">Transmembrane helix</keyword>
<dbReference type="PANTHER" id="PTHR45339:SF6">
    <property type="entry name" value="SENSORY HISTIDINE PROTEIN KINASE"/>
    <property type="match status" value="1"/>
</dbReference>
<keyword evidence="8" id="KW-0547">Nucleotide-binding</keyword>
<dbReference type="SMART" id="SM01079">
    <property type="entry name" value="CHASE"/>
    <property type="match status" value="1"/>
</dbReference>
<dbReference type="Gene3D" id="3.30.450.350">
    <property type="entry name" value="CHASE domain"/>
    <property type="match status" value="1"/>
</dbReference>
<proteinExistence type="inferred from homology"/>
<evidence type="ECO:0000256" key="1">
    <source>
        <dbReference type="ARBA" id="ARBA00000085"/>
    </source>
</evidence>
<comment type="subcellular location">
    <subcellularLocation>
        <location evidence="2">Endoplasmic reticulum membrane</location>
        <topology evidence="2">Multi-pass membrane protein</topology>
    </subcellularLocation>
</comment>
<evidence type="ECO:0000256" key="17">
    <source>
        <dbReference type="SAM" id="MobiDB-lite"/>
    </source>
</evidence>
<dbReference type="SMART" id="SM00387">
    <property type="entry name" value="HATPase_c"/>
    <property type="match status" value="1"/>
</dbReference>
<keyword evidence="7 18" id="KW-0812">Transmembrane</keyword>
<dbReference type="InterPro" id="IPR004358">
    <property type="entry name" value="Sig_transdc_His_kin-like_C"/>
</dbReference>
<dbReference type="PROSITE" id="PS50109">
    <property type="entry name" value="HIS_KIN"/>
    <property type="match status" value="1"/>
</dbReference>
<dbReference type="Pfam" id="PF00072">
    <property type="entry name" value="Response_reg"/>
    <property type="match status" value="1"/>
</dbReference>
<reference evidence="22 23" key="1">
    <citation type="journal article" date="2014" name="Nat. Commun.">
        <title>Klebsormidium flaccidum genome reveals primary factors for plant terrestrial adaptation.</title>
        <authorList>
            <person name="Hori K."/>
            <person name="Maruyama F."/>
            <person name="Fujisawa T."/>
            <person name="Togashi T."/>
            <person name="Yamamoto N."/>
            <person name="Seo M."/>
            <person name="Sato S."/>
            <person name="Yamada T."/>
            <person name="Mori H."/>
            <person name="Tajima N."/>
            <person name="Moriyama T."/>
            <person name="Ikeuchi M."/>
            <person name="Watanabe M."/>
            <person name="Wada H."/>
            <person name="Kobayashi K."/>
            <person name="Saito M."/>
            <person name="Masuda T."/>
            <person name="Sasaki-Sekimoto Y."/>
            <person name="Mashiguchi K."/>
            <person name="Awai K."/>
            <person name="Shimojima M."/>
            <person name="Masuda S."/>
            <person name="Iwai M."/>
            <person name="Nobusawa T."/>
            <person name="Narise T."/>
            <person name="Kondo S."/>
            <person name="Saito H."/>
            <person name="Sato R."/>
            <person name="Murakawa M."/>
            <person name="Ihara Y."/>
            <person name="Oshima-Yamada Y."/>
            <person name="Ohtaka K."/>
            <person name="Satoh M."/>
            <person name="Sonobe K."/>
            <person name="Ishii M."/>
            <person name="Ohtani R."/>
            <person name="Kanamori-Sato M."/>
            <person name="Honoki R."/>
            <person name="Miyazaki D."/>
            <person name="Mochizuki H."/>
            <person name="Umetsu J."/>
            <person name="Higashi K."/>
            <person name="Shibata D."/>
            <person name="Kamiya Y."/>
            <person name="Sato N."/>
            <person name="Nakamura Y."/>
            <person name="Tabata S."/>
            <person name="Ida S."/>
            <person name="Kurokawa K."/>
            <person name="Ohta H."/>
        </authorList>
    </citation>
    <scope>NUCLEOTIDE SEQUENCE [LARGE SCALE GENOMIC DNA]</scope>
    <source>
        <strain evidence="22 23">NIES-2285</strain>
    </source>
</reference>
<dbReference type="CDD" id="cd17546">
    <property type="entry name" value="REC_hyHK_CKI1_RcsC-like"/>
    <property type="match status" value="1"/>
</dbReference>
<accession>A0A1Y1I7Y9</accession>
<comment type="catalytic activity">
    <reaction evidence="1">
        <text>ATP + protein L-histidine = ADP + protein N-phospho-L-histidine.</text>
        <dbReference type="EC" id="2.7.13.3"/>
    </reaction>
</comment>
<keyword evidence="6" id="KW-0808">Transferase</keyword>
<feature type="domain" description="Response regulatory" evidence="20">
    <location>
        <begin position="768"/>
        <end position="889"/>
    </location>
</feature>
<keyword evidence="23" id="KW-1185">Reference proteome</keyword>
<evidence type="ECO:0000256" key="15">
    <source>
        <dbReference type="PROSITE-ProRule" id="PRU00169"/>
    </source>
</evidence>
<name>A0A1Y1I7Y9_KLENI</name>
<dbReference type="EC" id="2.7.13.3" evidence="4"/>
<dbReference type="Pfam" id="PF03924">
    <property type="entry name" value="CHASE"/>
    <property type="match status" value="1"/>
</dbReference>
<dbReference type="Gene3D" id="1.10.287.130">
    <property type="match status" value="1"/>
</dbReference>
<evidence type="ECO:0000256" key="13">
    <source>
        <dbReference type="ARBA" id="ARBA00023012"/>
    </source>
</evidence>
<evidence type="ECO:0000256" key="11">
    <source>
        <dbReference type="ARBA" id="ARBA00022840"/>
    </source>
</evidence>
<keyword evidence="13" id="KW-0902">Two-component regulatory system</keyword>
<dbReference type="InterPro" id="IPR006189">
    <property type="entry name" value="CHASE_dom"/>
</dbReference>
<dbReference type="PRINTS" id="PR00344">
    <property type="entry name" value="BCTRLSENSOR"/>
</dbReference>
<dbReference type="OrthoDB" id="10266508at2759"/>
<feature type="compositionally biased region" description="Low complexity" evidence="17">
    <location>
        <begin position="538"/>
        <end position="555"/>
    </location>
</feature>
<feature type="domain" description="CHASE" evidence="21">
    <location>
        <begin position="80"/>
        <end position="318"/>
    </location>
</feature>
<evidence type="ECO:0000256" key="10">
    <source>
        <dbReference type="ARBA" id="ARBA00022777"/>
    </source>
</evidence>
<dbReference type="Pfam" id="PF02518">
    <property type="entry name" value="HATPase_c"/>
    <property type="match status" value="1"/>
</dbReference>
<keyword evidence="16" id="KW-0175">Coiled coil</keyword>
<dbReference type="InterPro" id="IPR001789">
    <property type="entry name" value="Sig_transdc_resp-reg_receiver"/>
</dbReference>
<dbReference type="CDD" id="cd16922">
    <property type="entry name" value="HATPase_EvgS-ArcB-TorS-like"/>
    <property type="match status" value="1"/>
</dbReference>
<keyword evidence="11" id="KW-0067">ATP-binding</keyword>
<feature type="region of interest" description="Disordered" evidence="17">
    <location>
        <begin position="991"/>
        <end position="1102"/>
    </location>
</feature>
<dbReference type="SUPFAM" id="SSF47384">
    <property type="entry name" value="Homodimeric domain of signal transducing histidine kinase"/>
    <property type="match status" value="1"/>
</dbReference>
<dbReference type="GO" id="GO:0005524">
    <property type="term" value="F:ATP binding"/>
    <property type="evidence" value="ECO:0007669"/>
    <property type="project" value="UniProtKB-KW"/>
</dbReference>
<evidence type="ECO:0000256" key="5">
    <source>
        <dbReference type="ARBA" id="ARBA00022553"/>
    </source>
</evidence>
<dbReference type="Proteomes" id="UP000054558">
    <property type="component" value="Unassembled WGS sequence"/>
</dbReference>
<evidence type="ECO:0000256" key="6">
    <source>
        <dbReference type="ARBA" id="ARBA00022679"/>
    </source>
</evidence>
<feature type="coiled-coil region" evidence="16">
    <location>
        <begin position="1246"/>
        <end position="1280"/>
    </location>
</feature>
<dbReference type="FunFam" id="1.10.287.130:FF:000004">
    <property type="entry name" value="Ethylene receptor 1"/>
    <property type="match status" value="1"/>
</dbReference>
<feature type="region of interest" description="Disordered" evidence="17">
    <location>
        <begin position="538"/>
        <end position="615"/>
    </location>
</feature>
<dbReference type="InterPro" id="IPR036890">
    <property type="entry name" value="HATPase_C_sf"/>
</dbReference>
<dbReference type="InterPro" id="IPR003661">
    <property type="entry name" value="HisK_dim/P_dom"/>
</dbReference>
<evidence type="ECO:0000256" key="2">
    <source>
        <dbReference type="ARBA" id="ARBA00004477"/>
    </source>
</evidence>
<dbReference type="SUPFAM" id="SSF55874">
    <property type="entry name" value="ATPase domain of HSP90 chaperone/DNA topoisomerase II/histidine kinase"/>
    <property type="match status" value="2"/>
</dbReference>
<dbReference type="PROSITE" id="PS50110">
    <property type="entry name" value="RESPONSE_REGULATORY"/>
    <property type="match status" value="2"/>
</dbReference>
<dbReference type="InterPro" id="IPR036097">
    <property type="entry name" value="HisK_dim/P_sf"/>
</dbReference>
<dbReference type="PANTHER" id="PTHR45339">
    <property type="entry name" value="HYBRID SIGNAL TRANSDUCTION HISTIDINE KINASE J"/>
    <property type="match status" value="1"/>
</dbReference>
<evidence type="ECO:0000259" key="21">
    <source>
        <dbReference type="PROSITE" id="PS50839"/>
    </source>
</evidence>
<protein>
    <recommendedName>
        <fullName evidence="4">histidine kinase</fullName>
        <ecNumber evidence="4">2.7.13.3</ecNumber>
    </recommendedName>
</protein>
<dbReference type="GO" id="GO:0005789">
    <property type="term" value="C:endoplasmic reticulum membrane"/>
    <property type="evidence" value="ECO:0007669"/>
    <property type="project" value="UniProtKB-SubCell"/>
</dbReference>
<dbReference type="InterPro" id="IPR042240">
    <property type="entry name" value="CHASE_sf"/>
</dbReference>